<proteinExistence type="predicted"/>
<feature type="region of interest" description="Disordered" evidence="2">
    <location>
        <begin position="366"/>
        <end position="442"/>
    </location>
</feature>
<evidence type="ECO:0000256" key="1">
    <source>
        <dbReference type="PROSITE-ProRule" id="PRU00176"/>
    </source>
</evidence>
<feature type="compositionally biased region" description="Acidic residues" evidence="2">
    <location>
        <begin position="222"/>
        <end position="233"/>
    </location>
</feature>
<feature type="region of interest" description="Disordered" evidence="2">
    <location>
        <begin position="1"/>
        <end position="261"/>
    </location>
</feature>
<feature type="compositionally biased region" description="Basic and acidic residues" evidence="2">
    <location>
        <begin position="374"/>
        <end position="415"/>
    </location>
</feature>
<dbReference type="OrthoDB" id="167718at2759"/>
<dbReference type="GO" id="GO:0003723">
    <property type="term" value="F:RNA binding"/>
    <property type="evidence" value="ECO:0007669"/>
    <property type="project" value="UniProtKB-UniRule"/>
</dbReference>
<gene>
    <name evidence="4" type="ORF">K402DRAFT_366404</name>
</gene>
<accession>A0A6G1HGT7</accession>
<feature type="compositionally biased region" description="Basic and acidic residues" evidence="2">
    <location>
        <begin position="19"/>
        <end position="36"/>
    </location>
</feature>
<organism evidence="4 5">
    <name type="scientific">Aulographum hederae CBS 113979</name>
    <dbReference type="NCBI Taxonomy" id="1176131"/>
    <lineage>
        <taxon>Eukaryota</taxon>
        <taxon>Fungi</taxon>
        <taxon>Dikarya</taxon>
        <taxon>Ascomycota</taxon>
        <taxon>Pezizomycotina</taxon>
        <taxon>Dothideomycetes</taxon>
        <taxon>Pleosporomycetidae</taxon>
        <taxon>Aulographales</taxon>
        <taxon>Aulographaceae</taxon>
    </lineage>
</organism>
<dbReference type="AlphaFoldDB" id="A0A6G1HGT7"/>
<feature type="compositionally biased region" description="Acidic residues" evidence="2">
    <location>
        <begin position="82"/>
        <end position="94"/>
    </location>
</feature>
<keyword evidence="1" id="KW-0694">RNA-binding</keyword>
<feature type="compositionally biased region" description="Basic and acidic residues" evidence="2">
    <location>
        <begin position="154"/>
        <end position="176"/>
    </location>
</feature>
<dbReference type="InterPro" id="IPR012677">
    <property type="entry name" value="Nucleotide-bd_a/b_plait_sf"/>
</dbReference>
<sequence>MAGSSEARKARRAPIMEAGRSEKRAAKEKRRQEKLRAQNGEAAPDADTSAVEIPKDAREEEKVEMEVEKSEKKKKKKRHNPEDEEAPAEEQLQESEEKPKKRDKKRKRSEEDEGDEGDEEPSEAPATQDEAAPEEDDSIRAQRKRHWAAIKKKRAEDKVERKIRIKEKLATRAVRKELKRTRAAMEAAGVPPEELPGAGEVDENPRPLKKSRKAKKSKTSENVEDDPAADEDAVEPKEPEEAAVPDEDENEEEEATAEGGPKKSRFIVFVGNLPFTVSKDDLAAHFASVQPKDIRLLEHRADKKFQTDMGGRGKNKTKKIKAGQSKGYAFMEFDNYDRMKTCLAKFHHTIMGKGKEAREINIELTAGGGGAKSNRMDKIKEKNAKLNEERTRRADFQKMDEEAREKGGAKKKFDAGEEPSSDIHPSRLKQMNSFQASYQQRR</sequence>
<dbReference type="SUPFAM" id="SSF54928">
    <property type="entry name" value="RNA-binding domain, RBD"/>
    <property type="match status" value="1"/>
</dbReference>
<feature type="compositionally biased region" description="Acidic residues" evidence="2">
    <location>
        <begin position="241"/>
        <end position="256"/>
    </location>
</feature>
<dbReference type="EMBL" id="ML977137">
    <property type="protein sequence ID" value="KAF1992304.1"/>
    <property type="molecule type" value="Genomic_DNA"/>
</dbReference>
<reference evidence="4" key="1">
    <citation type="journal article" date="2020" name="Stud. Mycol.">
        <title>101 Dothideomycetes genomes: a test case for predicting lifestyles and emergence of pathogens.</title>
        <authorList>
            <person name="Haridas S."/>
            <person name="Albert R."/>
            <person name="Binder M."/>
            <person name="Bloem J."/>
            <person name="Labutti K."/>
            <person name="Salamov A."/>
            <person name="Andreopoulos B."/>
            <person name="Baker S."/>
            <person name="Barry K."/>
            <person name="Bills G."/>
            <person name="Bluhm B."/>
            <person name="Cannon C."/>
            <person name="Castanera R."/>
            <person name="Culley D."/>
            <person name="Daum C."/>
            <person name="Ezra D."/>
            <person name="Gonzalez J."/>
            <person name="Henrissat B."/>
            <person name="Kuo A."/>
            <person name="Liang C."/>
            <person name="Lipzen A."/>
            <person name="Lutzoni F."/>
            <person name="Magnuson J."/>
            <person name="Mondo S."/>
            <person name="Nolan M."/>
            <person name="Ohm R."/>
            <person name="Pangilinan J."/>
            <person name="Park H.-J."/>
            <person name="Ramirez L."/>
            <person name="Alfaro M."/>
            <person name="Sun H."/>
            <person name="Tritt A."/>
            <person name="Yoshinaga Y."/>
            <person name="Zwiers L.-H."/>
            <person name="Turgeon B."/>
            <person name="Goodwin S."/>
            <person name="Spatafora J."/>
            <person name="Crous P."/>
            <person name="Grigoriev I."/>
        </authorList>
    </citation>
    <scope>NUCLEOTIDE SEQUENCE</scope>
    <source>
        <strain evidence="4">CBS 113979</strain>
    </source>
</reference>
<dbReference type="InterPro" id="IPR035979">
    <property type="entry name" value="RBD_domain_sf"/>
</dbReference>
<name>A0A6G1HGT7_9PEZI</name>
<feature type="compositionally biased region" description="Acidic residues" evidence="2">
    <location>
        <begin position="111"/>
        <end position="122"/>
    </location>
</feature>
<protein>
    <recommendedName>
        <fullName evidence="3">RRM domain-containing protein</fullName>
    </recommendedName>
</protein>
<evidence type="ECO:0000313" key="4">
    <source>
        <dbReference type="EMBL" id="KAF1992304.1"/>
    </source>
</evidence>
<feature type="compositionally biased region" description="Basic and acidic residues" evidence="2">
    <location>
        <begin position="53"/>
        <end position="71"/>
    </location>
</feature>
<evidence type="ECO:0000259" key="3">
    <source>
        <dbReference type="PROSITE" id="PS50102"/>
    </source>
</evidence>
<dbReference type="PROSITE" id="PS50102">
    <property type="entry name" value="RRM"/>
    <property type="match status" value="1"/>
</dbReference>
<evidence type="ECO:0000313" key="5">
    <source>
        <dbReference type="Proteomes" id="UP000800041"/>
    </source>
</evidence>
<dbReference type="Proteomes" id="UP000800041">
    <property type="component" value="Unassembled WGS sequence"/>
</dbReference>
<feature type="compositionally biased region" description="Basic residues" evidence="2">
    <location>
        <begin position="207"/>
        <end position="217"/>
    </location>
</feature>
<feature type="compositionally biased region" description="Polar residues" evidence="2">
    <location>
        <begin position="429"/>
        <end position="442"/>
    </location>
</feature>
<dbReference type="CDD" id="cd12400">
    <property type="entry name" value="RRM_Nop6"/>
    <property type="match status" value="1"/>
</dbReference>
<dbReference type="InterPro" id="IPR000504">
    <property type="entry name" value="RRM_dom"/>
</dbReference>
<dbReference type="Gene3D" id="3.30.70.330">
    <property type="match status" value="1"/>
</dbReference>
<dbReference type="InterPro" id="IPR034228">
    <property type="entry name" value="Nop6_RRM"/>
</dbReference>
<feature type="domain" description="RRM" evidence="3">
    <location>
        <begin position="266"/>
        <end position="367"/>
    </location>
</feature>
<feature type="compositionally biased region" description="Basic residues" evidence="2">
    <location>
        <begin position="141"/>
        <end position="153"/>
    </location>
</feature>
<dbReference type="SMART" id="SM00360">
    <property type="entry name" value="RRM"/>
    <property type="match status" value="1"/>
</dbReference>
<keyword evidence="5" id="KW-1185">Reference proteome</keyword>
<evidence type="ECO:0000256" key="2">
    <source>
        <dbReference type="SAM" id="MobiDB-lite"/>
    </source>
</evidence>